<dbReference type="Gene3D" id="3.10.10.10">
    <property type="entry name" value="HIV Type 1 Reverse Transcriptase, subunit A, domain 1"/>
    <property type="match status" value="1"/>
</dbReference>
<dbReference type="PANTHER" id="PTHR47331">
    <property type="entry name" value="PHD-TYPE DOMAIN-CONTAINING PROTEIN"/>
    <property type="match status" value="1"/>
</dbReference>
<proteinExistence type="predicted"/>
<organism evidence="1 2">
    <name type="scientific">Macrosiphum euphorbiae</name>
    <name type="common">potato aphid</name>
    <dbReference type="NCBI Taxonomy" id="13131"/>
    <lineage>
        <taxon>Eukaryota</taxon>
        <taxon>Metazoa</taxon>
        <taxon>Ecdysozoa</taxon>
        <taxon>Arthropoda</taxon>
        <taxon>Hexapoda</taxon>
        <taxon>Insecta</taxon>
        <taxon>Pterygota</taxon>
        <taxon>Neoptera</taxon>
        <taxon>Paraneoptera</taxon>
        <taxon>Hemiptera</taxon>
        <taxon>Sternorrhyncha</taxon>
        <taxon>Aphidomorpha</taxon>
        <taxon>Aphidoidea</taxon>
        <taxon>Aphididae</taxon>
        <taxon>Macrosiphini</taxon>
        <taxon>Macrosiphum</taxon>
    </lineage>
</organism>
<evidence type="ECO:0000313" key="1">
    <source>
        <dbReference type="EMBL" id="CAI6345639.1"/>
    </source>
</evidence>
<dbReference type="InterPro" id="IPR043502">
    <property type="entry name" value="DNA/RNA_pol_sf"/>
</dbReference>
<sequence length="550" mass="63019">MAVSRFLNLERKLMKDPVLYDQYQKCMLEYEKLGHMTVATGPGKYHIPHHAVIKHENNKIKLRVVFDASAKSSSGISLNDILHVGPKLQTDISDLLHRCWLHKFMFTADICKMYRQITVVPEDRQFQHIIWRTHIERPLLEYELNTITYGITSSPFQAIRVLHQLERDEGSKYPSVANTLSAQTYVDDIISGDNTVEAVIKHQHDVTQLLLGAGFELKKWSSNCNELLQSIPPEDRATNITFEPKDSSTKKILGLQWDPSSDTFSYHTNTLSLTNTYTKRLILSTIAKLPTFNGMIAYLSLSRIHGNDFRRKYRFSDASEKGYAAIVYLRHVHDNGHISIYFITAKSKVAPLKITNHKTELTIPRLELCGALLLSQTINRLMTTFNNTVTISAVHAWTDSRIVLSWLTSEQTEFKIFVTNRLAKIAELTPSCNWHYISSELNPSDCVSHGLFPSEAITNKLYWNGPPFLTLPECEWPVIFFEPILSSLLPEVKEMGPKTLTNLDATSHVNDKEWVARFSSVTRLQRVMAYVYRFIHRTRKIVLLPIDKSP</sequence>
<dbReference type="Pfam" id="PF05380">
    <property type="entry name" value="Peptidase_A17"/>
    <property type="match status" value="1"/>
</dbReference>
<gene>
    <name evidence="1" type="ORF">MEUPH1_LOCUS2626</name>
</gene>
<dbReference type="Proteomes" id="UP001160148">
    <property type="component" value="Unassembled WGS sequence"/>
</dbReference>
<accession>A0AAV0VMW2</accession>
<evidence type="ECO:0000313" key="2">
    <source>
        <dbReference type="Proteomes" id="UP001160148"/>
    </source>
</evidence>
<dbReference type="InterPro" id="IPR043128">
    <property type="entry name" value="Rev_trsase/Diguanyl_cyclase"/>
</dbReference>
<dbReference type="EMBL" id="CARXXK010000001">
    <property type="protein sequence ID" value="CAI6345639.1"/>
    <property type="molecule type" value="Genomic_DNA"/>
</dbReference>
<dbReference type="AlphaFoldDB" id="A0AAV0VMW2"/>
<dbReference type="SUPFAM" id="SSF56672">
    <property type="entry name" value="DNA/RNA polymerases"/>
    <property type="match status" value="1"/>
</dbReference>
<dbReference type="Gene3D" id="3.30.70.270">
    <property type="match status" value="1"/>
</dbReference>
<protein>
    <recommendedName>
        <fullName evidence="3">Reverse transcriptase domain-containing protein</fullName>
    </recommendedName>
</protein>
<comment type="caution">
    <text evidence="1">The sequence shown here is derived from an EMBL/GenBank/DDBJ whole genome shotgun (WGS) entry which is preliminary data.</text>
</comment>
<reference evidence="1 2" key="1">
    <citation type="submission" date="2023-01" db="EMBL/GenBank/DDBJ databases">
        <authorList>
            <person name="Whitehead M."/>
        </authorList>
    </citation>
    <scope>NUCLEOTIDE SEQUENCE [LARGE SCALE GENOMIC DNA]</scope>
</reference>
<keyword evidence="2" id="KW-1185">Reference proteome</keyword>
<name>A0AAV0VMW2_9HEMI</name>
<dbReference type="InterPro" id="IPR008042">
    <property type="entry name" value="Retrotrans_Pao"/>
</dbReference>
<evidence type="ECO:0008006" key="3">
    <source>
        <dbReference type="Google" id="ProtNLM"/>
    </source>
</evidence>
<dbReference type="GO" id="GO:0071897">
    <property type="term" value="P:DNA biosynthetic process"/>
    <property type="evidence" value="ECO:0007669"/>
    <property type="project" value="UniProtKB-ARBA"/>
</dbReference>
<dbReference type="PANTHER" id="PTHR47331:SF1">
    <property type="entry name" value="GAG-LIKE PROTEIN"/>
    <property type="match status" value="1"/>
</dbReference>